<evidence type="ECO:0000313" key="2">
    <source>
        <dbReference type="Proteomes" id="UP000006643"/>
    </source>
</evidence>
<dbReference type="OMA" id="RGNKQHT"/>
<dbReference type="KEGG" id="pif:PITG_23305"/>
<reference evidence="2" key="1">
    <citation type="journal article" date="2009" name="Nature">
        <title>Genome sequence and analysis of the Irish potato famine pathogen Phytophthora infestans.</title>
        <authorList>
            <consortium name="The Broad Institute Genome Sequencing Platform"/>
            <person name="Haas B.J."/>
            <person name="Kamoun S."/>
            <person name="Zody M.C."/>
            <person name="Jiang R.H."/>
            <person name="Handsaker R.E."/>
            <person name="Cano L.M."/>
            <person name="Grabherr M."/>
            <person name="Kodira C.D."/>
            <person name="Raffaele S."/>
            <person name="Torto-Alalibo T."/>
            <person name="Bozkurt T.O."/>
            <person name="Ah-Fong A.M."/>
            <person name="Alvarado L."/>
            <person name="Anderson V.L."/>
            <person name="Armstrong M.R."/>
            <person name="Avrova A."/>
            <person name="Baxter L."/>
            <person name="Beynon J."/>
            <person name="Boevink P.C."/>
            <person name="Bollmann S.R."/>
            <person name="Bos J.I."/>
            <person name="Bulone V."/>
            <person name="Cai G."/>
            <person name="Cakir C."/>
            <person name="Carrington J.C."/>
            <person name="Chawner M."/>
            <person name="Conti L."/>
            <person name="Costanzo S."/>
            <person name="Ewan R."/>
            <person name="Fahlgren N."/>
            <person name="Fischbach M.A."/>
            <person name="Fugelstad J."/>
            <person name="Gilroy E.M."/>
            <person name="Gnerre S."/>
            <person name="Green P.J."/>
            <person name="Grenville-Briggs L.J."/>
            <person name="Griffith J."/>
            <person name="Grunwald N.J."/>
            <person name="Horn K."/>
            <person name="Horner N.R."/>
            <person name="Hu C.H."/>
            <person name="Huitema E."/>
            <person name="Jeong D.H."/>
            <person name="Jones A.M."/>
            <person name="Jones J.D."/>
            <person name="Jones R.W."/>
            <person name="Karlsson E.K."/>
            <person name="Kunjeti S.G."/>
            <person name="Lamour K."/>
            <person name="Liu Z."/>
            <person name="Ma L."/>
            <person name="Maclean D."/>
            <person name="Chibucos M.C."/>
            <person name="McDonald H."/>
            <person name="McWalters J."/>
            <person name="Meijer H.J."/>
            <person name="Morgan W."/>
            <person name="Morris P.F."/>
            <person name="Munro C.A."/>
            <person name="O'Neill K."/>
            <person name="Ospina-Giraldo M."/>
            <person name="Pinzon A."/>
            <person name="Pritchard L."/>
            <person name="Ramsahoye B."/>
            <person name="Ren Q."/>
            <person name="Restrepo S."/>
            <person name="Roy S."/>
            <person name="Sadanandom A."/>
            <person name="Savidor A."/>
            <person name="Schornack S."/>
            <person name="Schwartz D.C."/>
            <person name="Schumann U.D."/>
            <person name="Schwessinger B."/>
            <person name="Seyer L."/>
            <person name="Sharpe T."/>
            <person name="Silvar C."/>
            <person name="Song J."/>
            <person name="Studholme D.J."/>
            <person name="Sykes S."/>
            <person name="Thines M."/>
            <person name="van de Vondervoort P.J."/>
            <person name="Phuntumart V."/>
            <person name="Wawra S."/>
            <person name="Weide R."/>
            <person name="Win J."/>
            <person name="Young C."/>
            <person name="Zhou S."/>
            <person name="Fry W."/>
            <person name="Meyers B.C."/>
            <person name="van West P."/>
            <person name="Ristaino J."/>
            <person name="Govers F."/>
            <person name="Birch P.R."/>
            <person name="Whisson S.C."/>
            <person name="Judelson H.S."/>
            <person name="Nusbaum C."/>
        </authorList>
    </citation>
    <scope>NUCLEOTIDE SEQUENCE [LARGE SCALE GENOMIC DNA]</scope>
    <source>
        <strain evidence="2">T30-4</strain>
    </source>
</reference>
<evidence type="ECO:0000313" key="1">
    <source>
        <dbReference type="EMBL" id="EEY70516.1"/>
    </source>
</evidence>
<sequence>MEVTFDEETCALWCMDVGLIDKHKRCLSCGSLMKPSLARKRWRCSRRTKHADGKEQSIGMLTCSCFNDAKLKLHRAVRILLAWTMRLSQAQAMEMAEASERTVRDCYAYCRGTCSKELLKTELKIGGDGHIVEIDETSLAKKRKYNRGRHYQEYWLFGGVESGAGRSTKIMSDLFATYVCERGNKQHTLENNRLLLSMSYTHSWVNLSLNFVDPVTGTHTYTIEGLWETRIKRHIKSTGGMTRTSSTPTWMGNMWRSWFFFAKGLNRSVLCWSGSCYYKK</sequence>
<evidence type="ECO:0008006" key="3">
    <source>
        <dbReference type="Google" id="ProtNLM"/>
    </source>
</evidence>
<keyword evidence="2" id="KW-1185">Reference proteome</keyword>
<accession>D0N625</accession>
<dbReference type="EMBL" id="DS028126">
    <property type="protein sequence ID" value="EEY70516.1"/>
    <property type="molecule type" value="Genomic_DNA"/>
</dbReference>
<dbReference type="RefSeq" id="XP_002998170.1">
    <property type="nucleotide sequence ID" value="XM_002998124.1"/>
</dbReference>
<dbReference type="AlphaFoldDB" id="D0N625"/>
<dbReference type="HOGENOM" id="CLU_044348_0_0_1"/>
<dbReference type="InParanoid" id="D0N625"/>
<protein>
    <recommendedName>
        <fullName evidence="3">ISXO2-like transposase domain-containing protein</fullName>
    </recommendedName>
</protein>
<dbReference type="PANTHER" id="PTHR47163">
    <property type="entry name" value="DDE_TNP_IS1595 DOMAIN-CONTAINING PROTEIN"/>
    <property type="match status" value="1"/>
</dbReference>
<dbReference type="OrthoDB" id="108710at2759"/>
<dbReference type="InterPro" id="IPR053164">
    <property type="entry name" value="IS1016-like_transposase"/>
</dbReference>
<dbReference type="eggNOG" id="ENOG502S2X3">
    <property type="taxonomic scope" value="Eukaryota"/>
</dbReference>
<dbReference type="GeneID" id="9472137"/>
<proteinExistence type="predicted"/>
<dbReference type="PANTHER" id="PTHR47163:SF2">
    <property type="entry name" value="SI:DKEY-17M8.2"/>
    <property type="match status" value="1"/>
</dbReference>
<organism evidence="1 2">
    <name type="scientific">Phytophthora infestans (strain T30-4)</name>
    <name type="common">Potato late blight agent</name>
    <dbReference type="NCBI Taxonomy" id="403677"/>
    <lineage>
        <taxon>Eukaryota</taxon>
        <taxon>Sar</taxon>
        <taxon>Stramenopiles</taxon>
        <taxon>Oomycota</taxon>
        <taxon>Peronosporomycetes</taxon>
        <taxon>Peronosporales</taxon>
        <taxon>Peronosporaceae</taxon>
        <taxon>Phytophthora</taxon>
    </lineage>
</organism>
<dbReference type="VEuPathDB" id="FungiDB:PITG_23305"/>
<dbReference type="STRING" id="403677.D0N625"/>
<dbReference type="Proteomes" id="UP000006643">
    <property type="component" value="Unassembled WGS sequence"/>
</dbReference>
<gene>
    <name evidence="1" type="ORF">PITG_23305</name>
</gene>
<name>D0N625_PHYIT</name>